<proteinExistence type="predicted"/>
<protein>
    <submittedName>
        <fullName evidence="1">Uncharacterized protein</fullName>
    </submittedName>
</protein>
<dbReference type="EMBL" id="JBFRCH010000017">
    <property type="protein sequence ID" value="MEX3934973.1"/>
    <property type="molecule type" value="Genomic_DNA"/>
</dbReference>
<sequence length="99" mass="11163">MPAKGKADQPSADARDKGEANERIADAREGRSKRTHRGCPRRAKQTNASRMPAKGKPNERIADARAGQTKRTHRECRRRAKQTNAFAEARDKGKKPMRR</sequence>
<dbReference type="Proteomes" id="UP001558850">
    <property type="component" value="Unassembled WGS sequence"/>
</dbReference>
<accession>A0ACC6U5R5</accession>
<evidence type="ECO:0000313" key="2">
    <source>
        <dbReference type="Proteomes" id="UP001558850"/>
    </source>
</evidence>
<keyword evidence="2" id="KW-1185">Reference proteome</keyword>
<evidence type="ECO:0000313" key="1">
    <source>
        <dbReference type="EMBL" id="MEX3934973.1"/>
    </source>
</evidence>
<comment type="caution">
    <text evidence="1">The sequence shown here is derived from an EMBL/GenBank/DDBJ whole genome shotgun (WGS) entry which is preliminary data.</text>
</comment>
<gene>
    <name evidence="1" type="ORF">AB4Y32_24805</name>
</gene>
<name>A0ACC6U5R5_9BURK</name>
<organism evidence="1 2">
    <name type="scientific">Paraburkholderia phymatum</name>
    <dbReference type="NCBI Taxonomy" id="148447"/>
    <lineage>
        <taxon>Bacteria</taxon>
        <taxon>Pseudomonadati</taxon>
        <taxon>Pseudomonadota</taxon>
        <taxon>Betaproteobacteria</taxon>
        <taxon>Burkholderiales</taxon>
        <taxon>Burkholderiaceae</taxon>
        <taxon>Paraburkholderia</taxon>
    </lineage>
</organism>
<reference evidence="1" key="1">
    <citation type="submission" date="2024-07" db="EMBL/GenBank/DDBJ databases">
        <title>A survey of Mimosa microsymbionts across Brazilian biomes reveals a high diversity of Paraburkholderia nodulating endemic species, but also that Cupriavidus is common as a symbiont of widespread species.</title>
        <authorList>
            <person name="Rouws L."/>
            <person name="Barauna A."/>
            <person name="Beukes C."/>
            <person name="Rouws J.R.C."/>
            <person name="De Faria S.M."/>
            <person name="Gross E."/>
            <person name="Bueno Dos Reis Junior F."/>
            <person name="Simon M.F."/>
            <person name="Maluk M."/>
            <person name="Odee D.W."/>
            <person name="Kenicer G."/>
            <person name="Young J.P.W."/>
            <person name="Reis V.M."/>
            <person name="Zilli J."/>
            <person name="James E.K."/>
        </authorList>
    </citation>
    <scope>NUCLEOTIDE SEQUENCE</scope>
    <source>
        <strain evidence="1">EG181B</strain>
    </source>
</reference>